<protein>
    <submittedName>
        <fullName evidence="3">IS3 family transposase</fullName>
    </submittedName>
</protein>
<organism evidence="3 4">
    <name type="scientific">Pedobacter yulinensis</name>
    <dbReference type="NCBI Taxonomy" id="2126353"/>
    <lineage>
        <taxon>Bacteria</taxon>
        <taxon>Pseudomonadati</taxon>
        <taxon>Bacteroidota</taxon>
        <taxon>Sphingobacteriia</taxon>
        <taxon>Sphingobacteriales</taxon>
        <taxon>Sphingobacteriaceae</taxon>
        <taxon>Pedobacter</taxon>
    </lineage>
</organism>
<dbReference type="PANTHER" id="PTHR47515">
    <property type="entry name" value="LOW CALCIUM RESPONSE LOCUS PROTEIN T"/>
    <property type="match status" value="1"/>
</dbReference>
<comment type="caution">
    <text evidence="3">The sequence shown here is derived from an EMBL/GenBank/DDBJ whole genome shotgun (WGS) entry which is preliminary data.</text>
</comment>
<evidence type="ECO:0000313" key="4">
    <source>
        <dbReference type="Proteomes" id="UP000240912"/>
    </source>
</evidence>
<dbReference type="GO" id="GO:0003677">
    <property type="term" value="F:DNA binding"/>
    <property type="evidence" value="ECO:0007669"/>
    <property type="project" value="InterPro"/>
</dbReference>
<dbReference type="InterPro" id="IPR002514">
    <property type="entry name" value="Transposase_8"/>
</dbReference>
<dbReference type="SUPFAM" id="SSF53098">
    <property type="entry name" value="Ribonuclease H-like"/>
    <property type="match status" value="1"/>
</dbReference>
<proteinExistence type="predicted"/>
<dbReference type="EMBL" id="PYLS01000001">
    <property type="protein sequence ID" value="PST85238.1"/>
    <property type="molecule type" value="Genomic_DNA"/>
</dbReference>
<dbReference type="AlphaFoldDB" id="A0A2T3HS19"/>
<evidence type="ECO:0000259" key="2">
    <source>
        <dbReference type="PROSITE" id="PS50994"/>
    </source>
</evidence>
<dbReference type="GO" id="GO:0004803">
    <property type="term" value="F:transposase activity"/>
    <property type="evidence" value="ECO:0007669"/>
    <property type="project" value="InterPro"/>
</dbReference>
<dbReference type="PROSITE" id="PS50994">
    <property type="entry name" value="INTEGRASE"/>
    <property type="match status" value="1"/>
</dbReference>
<dbReference type="Pfam" id="PF13683">
    <property type="entry name" value="rve_3"/>
    <property type="match status" value="1"/>
</dbReference>
<dbReference type="OrthoDB" id="930609at2"/>
<feature type="domain" description="Integrase catalytic" evidence="2">
    <location>
        <begin position="191"/>
        <end position="359"/>
    </location>
</feature>
<dbReference type="PANTHER" id="PTHR47515:SF2">
    <property type="entry name" value="INTEGRASE CORE DOMAIN PROTEIN"/>
    <property type="match status" value="1"/>
</dbReference>
<dbReference type="Pfam" id="PF13276">
    <property type="entry name" value="HTH_21"/>
    <property type="match status" value="1"/>
</dbReference>
<dbReference type="Pfam" id="PF01527">
    <property type="entry name" value="HTH_Tnp_1"/>
    <property type="match status" value="1"/>
</dbReference>
<dbReference type="InterPro" id="IPR012337">
    <property type="entry name" value="RNaseH-like_sf"/>
</dbReference>
<dbReference type="InterPro" id="IPR048020">
    <property type="entry name" value="Transpos_IS3"/>
</dbReference>
<dbReference type="InterPro" id="IPR001584">
    <property type="entry name" value="Integrase_cat-core"/>
</dbReference>
<dbReference type="Gene3D" id="3.30.420.10">
    <property type="entry name" value="Ribonuclease H-like superfamily/Ribonuclease H"/>
    <property type="match status" value="1"/>
</dbReference>
<reference evidence="3 4" key="1">
    <citation type="submission" date="2018-03" db="EMBL/GenBank/DDBJ databases">
        <authorList>
            <person name="Keele B.F."/>
        </authorList>
    </citation>
    <scope>NUCLEOTIDE SEQUENCE [LARGE SCALE GENOMIC DNA]</scope>
    <source>
        <strain evidence="3 4">YL28-9</strain>
    </source>
</reference>
<dbReference type="Proteomes" id="UP000240912">
    <property type="component" value="Unassembled WGS sequence"/>
</dbReference>
<sequence>MKKTRFTETQIVRALKEGEEGRKTEDICRDLEISKATFYNWKSRYGGMEASDVKRLKELEEENARLKKMFADLSLNHEILKEVITKKGLGLREQKQLTQEIILDHGLSITGACMLTGMCRSQYYYTSKKDDSAVIEALDELSAKHPVYGLRKLYAYLRRAGKGWNHKKVYRVYKLLKMNKKRRGKRRLPLRQRIPLEQQESINQKWSMDFMSDSLASGGKFRTFNVMDDCSREVLTIEIGSSISSRRVTRALEQIIDWRGKPLSVRVDNGPEFTSHHFELWCKDQGISIQYTQPGKPTQNGYIERFNRSYRKEILDAYLFFSLAEVREHTGVWMDEYNNRRPHEGLGDLTPAELAKNLRDHQITA</sequence>
<accession>A0A2T3HS19</accession>
<dbReference type="RefSeq" id="WP_107213786.1">
    <property type="nucleotide sequence ID" value="NZ_KZ686268.1"/>
</dbReference>
<evidence type="ECO:0000256" key="1">
    <source>
        <dbReference type="SAM" id="Coils"/>
    </source>
</evidence>
<dbReference type="InterPro" id="IPR009057">
    <property type="entry name" value="Homeodomain-like_sf"/>
</dbReference>
<dbReference type="InterPro" id="IPR025948">
    <property type="entry name" value="HTH-like_dom"/>
</dbReference>
<name>A0A2T3HS19_9SPHI</name>
<evidence type="ECO:0000313" key="3">
    <source>
        <dbReference type="EMBL" id="PST85238.1"/>
    </source>
</evidence>
<dbReference type="GO" id="GO:0006313">
    <property type="term" value="P:DNA transposition"/>
    <property type="evidence" value="ECO:0007669"/>
    <property type="project" value="InterPro"/>
</dbReference>
<dbReference type="InterPro" id="IPR036397">
    <property type="entry name" value="RNaseH_sf"/>
</dbReference>
<dbReference type="Gene3D" id="1.10.10.60">
    <property type="entry name" value="Homeodomain-like"/>
    <property type="match status" value="1"/>
</dbReference>
<dbReference type="SUPFAM" id="SSF46689">
    <property type="entry name" value="Homeodomain-like"/>
    <property type="match status" value="1"/>
</dbReference>
<keyword evidence="4" id="KW-1185">Reference proteome</keyword>
<dbReference type="NCBIfam" id="NF033516">
    <property type="entry name" value="transpos_IS3"/>
    <property type="match status" value="1"/>
</dbReference>
<feature type="coiled-coil region" evidence="1">
    <location>
        <begin position="49"/>
        <end position="76"/>
    </location>
</feature>
<keyword evidence="1" id="KW-0175">Coiled coil</keyword>
<gene>
    <name evidence="3" type="ORF">C7T94_03805</name>
</gene>
<dbReference type="GO" id="GO:0015074">
    <property type="term" value="P:DNA integration"/>
    <property type="evidence" value="ECO:0007669"/>
    <property type="project" value="InterPro"/>
</dbReference>